<keyword evidence="4" id="KW-0067">ATP-binding</keyword>
<dbReference type="InterPro" id="IPR001650">
    <property type="entry name" value="Helicase_C-like"/>
</dbReference>
<evidence type="ECO:0000259" key="2">
    <source>
        <dbReference type="PROSITE" id="PS51192"/>
    </source>
</evidence>
<dbReference type="EMBL" id="FMHV01000002">
    <property type="protein sequence ID" value="SCL26122.1"/>
    <property type="molecule type" value="Genomic_DNA"/>
</dbReference>
<dbReference type="SUPFAM" id="SSF52540">
    <property type="entry name" value="P-loop containing nucleoside triphosphate hydrolases"/>
    <property type="match status" value="2"/>
</dbReference>
<dbReference type="PROSITE" id="PS51192">
    <property type="entry name" value="HELICASE_ATP_BIND_1"/>
    <property type="match status" value="1"/>
</dbReference>
<dbReference type="InterPro" id="IPR038718">
    <property type="entry name" value="SNF2-like_sf"/>
</dbReference>
<dbReference type="PANTHER" id="PTHR45766">
    <property type="entry name" value="DNA ANNEALING HELICASE AND ENDONUCLEASE ZRANB3 FAMILY MEMBER"/>
    <property type="match status" value="1"/>
</dbReference>
<dbReference type="Proteomes" id="UP000199413">
    <property type="component" value="Unassembled WGS sequence"/>
</dbReference>
<keyword evidence="4" id="KW-0547">Nucleotide-binding</keyword>
<dbReference type="STRING" id="568872.GA0070624_3242"/>
<dbReference type="GO" id="GO:0004386">
    <property type="term" value="F:helicase activity"/>
    <property type="evidence" value="ECO:0007669"/>
    <property type="project" value="UniProtKB-KW"/>
</dbReference>
<evidence type="ECO:0000256" key="1">
    <source>
        <dbReference type="ARBA" id="ARBA00022801"/>
    </source>
</evidence>
<dbReference type="Pfam" id="PF00271">
    <property type="entry name" value="Helicase_C"/>
    <property type="match status" value="1"/>
</dbReference>
<dbReference type="PROSITE" id="PS51194">
    <property type="entry name" value="HELICASE_CTER"/>
    <property type="match status" value="1"/>
</dbReference>
<accession>A0A1C6SA21</accession>
<reference evidence="5" key="1">
    <citation type="submission" date="2016-06" db="EMBL/GenBank/DDBJ databases">
        <authorList>
            <person name="Varghese N."/>
            <person name="Submissions Spin"/>
        </authorList>
    </citation>
    <scope>NUCLEOTIDE SEQUENCE [LARGE SCALE GENOMIC DNA]</scope>
    <source>
        <strain evidence="5">DSM 45431</strain>
    </source>
</reference>
<sequence length="1010" mass="112582">MTTEFAPGVTVRLLARPDVIGVITGSREIGGVLRYDVFHDNRMHGYFGSQIEVVLQNSKEQTISAAALRAGLTSELIRDKNTGYLHARNVGRIDYEPYQFRPVLKIVQADRPRILIADDVGVGKTIEACLILKELQARHRVRSVLIICPKPLVVDEKWRNELKRFDEDFVHLDGSDLRFCIEEALREGEWPARFAKAIVPYSLLDERLLVGNDANGRLRQAGLADLAPGPRFDLVIVDEAHHIRNRATFAYQNVKRLSGSAEAVVLLSATPLQTQSRDLFTLVNLLRDDLVPTERDFAQMLEPNHHLYEAIEAARGGQDGWQDEARQALDGALFTTWGRAVTAVDPRVELLRELLTEDPVDARARVRVVRTLEELNTFSSIVSRTRRRDIGTFTTRKPSAPVVSFTPEQEVVYNAVIDLGRRIVELQTPGMPVAFLLSMLRRQAASSISGLAPLVEQVLENRLDKVEFSEIGEDTPDDIPSSLGELRAEIRAIGQLAEGLNGLSDPKVDVLRQLVTDKQAEENNKVLLFSTFRHTLRYLHEKASAWGVRVGVVHGAVPDQDRHSLRRRFKLPKSNPDAIDLMLCSEVGTEGLDYQFCNTLVNYDIPWNPMRIEQRIGRIDRRGQQSESVAIINILTEGTVEAEIYDRCLLRIGVFHRALGGSERILGDLTTELRRIADDLSLSAADREERLRQIADNEVARIQELERLEDQQGALLGLTTESFASRVAEASSEWFSDEKIGDLVRAYLEAVLPGRRLALRPGKVAVVRLDENAAARVSGDLHAAVGGDARLERQLRRKPAVLRATTDPELAADETDVELLSATHPLVLLAAQHAALPGAPMASLRVRSDVVPPGRYPIAVHAWTRLDARDSLTLRYISTDPAVEAAADSLLALAVDGDGSLAPHESDVDALEKRHQREWEVAREQHVVRAKTAGAQRVASLRAQRDRQLRAIQENADKVSEPKIVKMRQSELISARDRFDRLIAKHERAVSGADLITRHLVTVALDVEAP</sequence>
<evidence type="ECO:0000259" key="3">
    <source>
        <dbReference type="PROSITE" id="PS51194"/>
    </source>
</evidence>
<evidence type="ECO:0000313" key="5">
    <source>
        <dbReference type="Proteomes" id="UP000199413"/>
    </source>
</evidence>
<dbReference type="Gene3D" id="3.40.50.300">
    <property type="entry name" value="P-loop containing nucleotide triphosphate hydrolases"/>
    <property type="match status" value="1"/>
</dbReference>
<dbReference type="InterPro" id="IPR027417">
    <property type="entry name" value="P-loop_NTPase"/>
</dbReference>
<dbReference type="OrthoDB" id="9814088at2"/>
<keyword evidence="5" id="KW-1185">Reference proteome</keyword>
<protein>
    <submittedName>
        <fullName evidence="4">Helicase conserved C-terminal domain-containing protein</fullName>
    </submittedName>
</protein>
<keyword evidence="4" id="KW-0347">Helicase</keyword>
<dbReference type="Gene3D" id="3.40.50.10810">
    <property type="entry name" value="Tandem AAA-ATPase domain"/>
    <property type="match status" value="1"/>
</dbReference>
<dbReference type="SMART" id="SM00487">
    <property type="entry name" value="DEXDc"/>
    <property type="match status" value="1"/>
</dbReference>
<dbReference type="InterPro" id="IPR049730">
    <property type="entry name" value="SNF2/RAD54-like_C"/>
</dbReference>
<dbReference type="RefSeq" id="WP_091341942.1">
    <property type="nucleotide sequence ID" value="NZ_FMHV01000002.1"/>
</dbReference>
<dbReference type="Pfam" id="PF00176">
    <property type="entry name" value="SNF2-rel_dom"/>
    <property type="match status" value="1"/>
</dbReference>
<dbReference type="InterPro" id="IPR000330">
    <property type="entry name" value="SNF2_N"/>
</dbReference>
<keyword evidence="1" id="KW-0378">Hydrolase</keyword>
<dbReference type="PANTHER" id="PTHR45766:SF6">
    <property type="entry name" value="SWI_SNF-RELATED MATRIX-ASSOCIATED ACTIN-DEPENDENT REGULATOR OF CHROMATIN SUBFAMILY A-LIKE PROTEIN 1"/>
    <property type="match status" value="1"/>
</dbReference>
<dbReference type="InterPro" id="IPR014001">
    <property type="entry name" value="Helicase_ATP-bd"/>
</dbReference>
<organism evidence="4 5">
    <name type="scientific">Micromonospora rhizosphaerae</name>
    <dbReference type="NCBI Taxonomy" id="568872"/>
    <lineage>
        <taxon>Bacteria</taxon>
        <taxon>Bacillati</taxon>
        <taxon>Actinomycetota</taxon>
        <taxon>Actinomycetes</taxon>
        <taxon>Micromonosporales</taxon>
        <taxon>Micromonosporaceae</taxon>
        <taxon>Micromonospora</taxon>
    </lineage>
</organism>
<dbReference type="CDD" id="cd18793">
    <property type="entry name" value="SF2_C_SNF"/>
    <property type="match status" value="1"/>
</dbReference>
<dbReference type="SMART" id="SM00490">
    <property type="entry name" value="HELICc"/>
    <property type="match status" value="1"/>
</dbReference>
<proteinExistence type="predicted"/>
<feature type="domain" description="Helicase C-terminal" evidence="3">
    <location>
        <begin position="510"/>
        <end position="695"/>
    </location>
</feature>
<name>A0A1C6SA21_9ACTN</name>
<dbReference type="AlphaFoldDB" id="A0A1C6SA21"/>
<feature type="domain" description="Helicase ATP-binding" evidence="2">
    <location>
        <begin position="105"/>
        <end position="289"/>
    </location>
</feature>
<evidence type="ECO:0000313" key="4">
    <source>
        <dbReference type="EMBL" id="SCL26122.1"/>
    </source>
</evidence>
<dbReference type="GO" id="GO:0005524">
    <property type="term" value="F:ATP binding"/>
    <property type="evidence" value="ECO:0007669"/>
    <property type="project" value="InterPro"/>
</dbReference>
<dbReference type="GO" id="GO:0016787">
    <property type="term" value="F:hydrolase activity"/>
    <property type="evidence" value="ECO:0007669"/>
    <property type="project" value="UniProtKB-KW"/>
</dbReference>
<gene>
    <name evidence="4" type="ORF">GA0070624_3242</name>
</gene>